<dbReference type="RefSeq" id="WP_186501877.1">
    <property type="nucleotide sequence ID" value="NZ_JACOGK010000002.1"/>
</dbReference>
<organism evidence="7 8">
    <name type="scientific">Megasphaera hominis</name>
    <dbReference type="NCBI Taxonomy" id="159836"/>
    <lineage>
        <taxon>Bacteria</taxon>
        <taxon>Bacillati</taxon>
        <taxon>Bacillota</taxon>
        <taxon>Negativicutes</taxon>
        <taxon>Veillonellales</taxon>
        <taxon>Veillonellaceae</taxon>
        <taxon>Megasphaera</taxon>
    </lineage>
</organism>
<evidence type="ECO:0000256" key="5">
    <source>
        <dbReference type="ARBA" id="ARBA00023136"/>
    </source>
</evidence>
<protein>
    <submittedName>
        <fullName evidence="7">LPS export ABC transporter periplasmic protein LptC</fullName>
    </submittedName>
</protein>
<evidence type="ECO:0000313" key="8">
    <source>
        <dbReference type="Proteomes" id="UP000606870"/>
    </source>
</evidence>
<evidence type="ECO:0000256" key="6">
    <source>
        <dbReference type="SAM" id="Phobius"/>
    </source>
</evidence>
<dbReference type="EMBL" id="JACOGK010000002">
    <property type="protein sequence ID" value="MBC3535823.1"/>
    <property type="molecule type" value="Genomic_DNA"/>
</dbReference>
<dbReference type="PANTHER" id="PTHR37481">
    <property type="entry name" value="LIPOPOLYSACCHARIDE EXPORT SYSTEM PROTEIN LPTC"/>
    <property type="match status" value="1"/>
</dbReference>
<keyword evidence="8" id="KW-1185">Reference proteome</keyword>
<evidence type="ECO:0000256" key="2">
    <source>
        <dbReference type="ARBA" id="ARBA00022519"/>
    </source>
</evidence>
<name>A0ABR6VFH4_9FIRM</name>
<dbReference type="InterPro" id="IPR010664">
    <property type="entry name" value="LipoPS_assembly_LptC-rel"/>
</dbReference>
<keyword evidence="2" id="KW-0997">Cell inner membrane</keyword>
<reference evidence="7 8" key="1">
    <citation type="submission" date="2020-08" db="EMBL/GenBank/DDBJ databases">
        <authorList>
            <person name="Liu C."/>
            <person name="Sun Q."/>
        </authorList>
    </citation>
    <scope>NUCLEOTIDE SEQUENCE [LARGE SCALE GENOMIC DNA]</scope>
    <source>
        <strain evidence="7 8">NSJ-59</strain>
    </source>
</reference>
<feature type="transmembrane region" description="Helical" evidence="6">
    <location>
        <begin position="12"/>
        <end position="31"/>
    </location>
</feature>
<dbReference type="PANTHER" id="PTHR37481:SF1">
    <property type="entry name" value="LIPOPOLYSACCHARIDE EXPORT SYSTEM PROTEIN LPTC"/>
    <property type="match status" value="1"/>
</dbReference>
<dbReference type="Proteomes" id="UP000606870">
    <property type="component" value="Unassembled WGS sequence"/>
</dbReference>
<dbReference type="Gene3D" id="2.60.450.10">
    <property type="entry name" value="Lipopolysaccharide (LPS) transport protein A like domain"/>
    <property type="match status" value="1"/>
</dbReference>
<keyword evidence="1" id="KW-1003">Cell membrane</keyword>
<sequence>MNLKQTLIKHKITILVVVVLALFAFLLYWFMHTAGGPVKDMPPSSDLVEFHGSEIEEKDGDRLSWRLTADKILVDPKTEIMYFIKPKAEIWEKDGTLLTITSDKGVVDRKKKIIELKQPLQAETDKGDTLQTEGSVYYNMDTRLINGGKVLLNRHDQTTLSGDSFVTDAALEHVTVQGHAKVTKGE</sequence>
<evidence type="ECO:0000313" key="7">
    <source>
        <dbReference type="EMBL" id="MBC3535823.1"/>
    </source>
</evidence>
<keyword evidence="4 6" id="KW-1133">Transmembrane helix</keyword>
<keyword evidence="5 6" id="KW-0472">Membrane</keyword>
<gene>
    <name evidence="7" type="primary">lptC</name>
    <name evidence="7" type="ORF">H8J70_00885</name>
</gene>
<comment type="caution">
    <text evidence="7">The sequence shown here is derived from an EMBL/GenBank/DDBJ whole genome shotgun (WGS) entry which is preliminary data.</text>
</comment>
<evidence type="ECO:0000256" key="4">
    <source>
        <dbReference type="ARBA" id="ARBA00022989"/>
    </source>
</evidence>
<keyword evidence="3 6" id="KW-0812">Transmembrane</keyword>
<dbReference type="Pfam" id="PF06835">
    <property type="entry name" value="LptC"/>
    <property type="match status" value="1"/>
</dbReference>
<dbReference type="NCBIfam" id="TIGR04409">
    <property type="entry name" value="LptC_YrbK"/>
    <property type="match status" value="1"/>
</dbReference>
<dbReference type="InterPro" id="IPR026265">
    <property type="entry name" value="LptC"/>
</dbReference>
<proteinExistence type="predicted"/>
<evidence type="ECO:0000256" key="1">
    <source>
        <dbReference type="ARBA" id="ARBA00022475"/>
    </source>
</evidence>
<dbReference type="InterPro" id="IPR052363">
    <property type="entry name" value="LPS_export_LptC"/>
</dbReference>
<evidence type="ECO:0000256" key="3">
    <source>
        <dbReference type="ARBA" id="ARBA00022692"/>
    </source>
</evidence>
<accession>A0ABR6VFH4</accession>